<feature type="compositionally biased region" description="Low complexity" evidence="1">
    <location>
        <begin position="55"/>
        <end position="66"/>
    </location>
</feature>
<sequence length="83" mass="8553">MSSTQGKPVANASESVELTTLSAITKSTSDKSTTPGKPETAESGKPTTGKSNEPSSARQSASAASSDRNMNAAPLRSRLPFLR</sequence>
<evidence type="ECO:0000313" key="3">
    <source>
        <dbReference type="Proteomes" id="UP001305414"/>
    </source>
</evidence>
<dbReference type="AlphaFoldDB" id="A0AAN7Z4B9"/>
<evidence type="ECO:0000256" key="1">
    <source>
        <dbReference type="SAM" id="MobiDB-lite"/>
    </source>
</evidence>
<accession>A0AAN7Z4B9</accession>
<reference evidence="2 3" key="1">
    <citation type="submission" date="2023-10" db="EMBL/GenBank/DDBJ databases">
        <title>Draft genome sequence of Xylaria bambusicola isolate GMP-LS, the root and basal stem rot pathogen of sugarcane in Indonesia.</title>
        <authorList>
            <person name="Selvaraj P."/>
            <person name="Muralishankar V."/>
            <person name="Muruganantham S."/>
            <person name="Sp S."/>
            <person name="Haryani S."/>
            <person name="Lau K.J.X."/>
            <person name="Naqvi N.I."/>
        </authorList>
    </citation>
    <scope>NUCLEOTIDE SEQUENCE [LARGE SCALE GENOMIC DNA]</scope>
    <source>
        <strain evidence="2">GMP-LS</strain>
    </source>
</reference>
<feature type="region of interest" description="Disordered" evidence="1">
    <location>
        <begin position="1"/>
        <end position="83"/>
    </location>
</feature>
<gene>
    <name evidence="2" type="ORF">RRF57_012197</name>
</gene>
<feature type="compositionally biased region" description="Polar residues" evidence="1">
    <location>
        <begin position="1"/>
        <end position="35"/>
    </location>
</feature>
<feature type="compositionally biased region" description="Polar residues" evidence="1">
    <location>
        <begin position="45"/>
        <end position="54"/>
    </location>
</feature>
<dbReference type="Proteomes" id="UP001305414">
    <property type="component" value="Unassembled WGS sequence"/>
</dbReference>
<name>A0AAN7Z4B9_9PEZI</name>
<proteinExistence type="predicted"/>
<protein>
    <submittedName>
        <fullName evidence="2">Uncharacterized protein</fullName>
    </submittedName>
</protein>
<organism evidence="2 3">
    <name type="scientific">Xylaria bambusicola</name>
    <dbReference type="NCBI Taxonomy" id="326684"/>
    <lineage>
        <taxon>Eukaryota</taxon>
        <taxon>Fungi</taxon>
        <taxon>Dikarya</taxon>
        <taxon>Ascomycota</taxon>
        <taxon>Pezizomycotina</taxon>
        <taxon>Sordariomycetes</taxon>
        <taxon>Xylariomycetidae</taxon>
        <taxon>Xylariales</taxon>
        <taxon>Xylariaceae</taxon>
        <taxon>Xylaria</taxon>
    </lineage>
</organism>
<comment type="caution">
    <text evidence="2">The sequence shown here is derived from an EMBL/GenBank/DDBJ whole genome shotgun (WGS) entry which is preliminary data.</text>
</comment>
<evidence type="ECO:0000313" key="2">
    <source>
        <dbReference type="EMBL" id="KAK5636485.1"/>
    </source>
</evidence>
<dbReference type="EMBL" id="JAWHQM010000071">
    <property type="protein sequence ID" value="KAK5636485.1"/>
    <property type="molecule type" value="Genomic_DNA"/>
</dbReference>
<keyword evidence="3" id="KW-1185">Reference proteome</keyword>